<dbReference type="RefSeq" id="WP_165978711.1">
    <property type="nucleotide sequence ID" value="NZ_SMKY01000513.1"/>
</dbReference>
<keyword evidence="3" id="KW-1185">Reference proteome</keyword>
<evidence type="ECO:0000256" key="1">
    <source>
        <dbReference type="ARBA" id="ARBA00006547"/>
    </source>
</evidence>
<protein>
    <submittedName>
        <fullName evidence="2">Arylamine N-acetyltransferase</fullName>
    </submittedName>
</protein>
<dbReference type="Proteomes" id="UP000295578">
    <property type="component" value="Unassembled WGS sequence"/>
</dbReference>
<evidence type="ECO:0000313" key="3">
    <source>
        <dbReference type="Proteomes" id="UP000295578"/>
    </source>
</evidence>
<evidence type="ECO:0000313" key="2">
    <source>
        <dbReference type="EMBL" id="TDD60605.1"/>
    </source>
</evidence>
<gene>
    <name evidence="2" type="ORF">E1293_45635</name>
</gene>
<feature type="non-terminal residue" evidence="2">
    <location>
        <position position="1"/>
    </location>
</feature>
<keyword evidence="2" id="KW-0808">Transferase</keyword>
<dbReference type="InterPro" id="IPR001447">
    <property type="entry name" value="Arylamine_N-AcTrfase"/>
</dbReference>
<dbReference type="Gene3D" id="3.30.2140.10">
    <property type="entry name" value="Arylamine N-acetyltransferase"/>
    <property type="match status" value="1"/>
</dbReference>
<dbReference type="GO" id="GO:0016407">
    <property type="term" value="F:acetyltransferase activity"/>
    <property type="evidence" value="ECO:0007669"/>
    <property type="project" value="InterPro"/>
</dbReference>
<dbReference type="Pfam" id="PF00797">
    <property type="entry name" value="Acetyltransf_2"/>
    <property type="match status" value="1"/>
</dbReference>
<dbReference type="SUPFAM" id="SSF54001">
    <property type="entry name" value="Cysteine proteinases"/>
    <property type="match status" value="1"/>
</dbReference>
<dbReference type="AlphaFoldDB" id="A0A4R4ZPI4"/>
<reference evidence="2 3" key="1">
    <citation type="submission" date="2019-03" db="EMBL/GenBank/DDBJ databases">
        <title>Draft genome sequences of novel Actinobacteria.</title>
        <authorList>
            <person name="Sahin N."/>
            <person name="Ay H."/>
            <person name="Saygin H."/>
        </authorList>
    </citation>
    <scope>NUCLEOTIDE SEQUENCE [LARGE SCALE GENOMIC DNA]</scope>
    <source>
        <strain evidence="2 3">DSM 45941</strain>
    </source>
</reference>
<accession>A0A4R4ZPI4</accession>
<dbReference type="EMBL" id="SMKY01000513">
    <property type="protein sequence ID" value="TDD60605.1"/>
    <property type="molecule type" value="Genomic_DNA"/>
</dbReference>
<proteinExistence type="inferred from homology"/>
<organism evidence="2 3">
    <name type="scientific">Actinomadura darangshiensis</name>
    <dbReference type="NCBI Taxonomy" id="705336"/>
    <lineage>
        <taxon>Bacteria</taxon>
        <taxon>Bacillati</taxon>
        <taxon>Actinomycetota</taxon>
        <taxon>Actinomycetes</taxon>
        <taxon>Streptosporangiales</taxon>
        <taxon>Thermomonosporaceae</taxon>
        <taxon>Actinomadura</taxon>
    </lineage>
</organism>
<dbReference type="InterPro" id="IPR038765">
    <property type="entry name" value="Papain-like_cys_pep_sf"/>
</dbReference>
<sequence>WVQRHTFAMNETFRIDFDVFNHYVSTSSRSPFTKRPFTQKFSSEALHVVDGTTHTITRPDGAVETRALAPEELPETLAGDFGIVLEDEDASALVEFVRALS</sequence>
<name>A0A4R4ZPI4_9ACTN</name>
<comment type="similarity">
    <text evidence="1">Belongs to the arylamine N-acetyltransferase family.</text>
</comment>
<comment type="caution">
    <text evidence="2">The sequence shown here is derived from an EMBL/GenBank/DDBJ whole genome shotgun (WGS) entry which is preliminary data.</text>
</comment>